<dbReference type="PANTHER" id="PTHR12224:SF0">
    <property type="entry name" value="BETA-1,4-MANNOSYL-GLYCOPROTEIN 4-BETA-N-ACETYLGLUCOSAMINYLTRANSFERASE"/>
    <property type="match status" value="1"/>
</dbReference>
<gene>
    <name evidence="2" type="ORF">LY90DRAFT_670379</name>
</gene>
<proteinExistence type="predicted"/>
<evidence type="ECO:0000256" key="1">
    <source>
        <dbReference type="SAM" id="Phobius"/>
    </source>
</evidence>
<dbReference type="InterPro" id="IPR006813">
    <property type="entry name" value="Glyco_trans_17"/>
</dbReference>
<evidence type="ECO:0008006" key="4">
    <source>
        <dbReference type="Google" id="ProtNLM"/>
    </source>
</evidence>
<dbReference type="GO" id="GO:0003830">
    <property type="term" value="F:beta-1,4-mannosylglycoprotein 4-beta-N-acetylglucosaminyltransferase activity"/>
    <property type="evidence" value="ECO:0007669"/>
    <property type="project" value="InterPro"/>
</dbReference>
<keyword evidence="3" id="KW-1185">Reference proteome</keyword>
<accession>A0A1Y2D250</accession>
<protein>
    <recommendedName>
        <fullName evidence="4">Glycosyltransferase family 17 protein</fullName>
    </recommendedName>
</protein>
<dbReference type="PANTHER" id="PTHR12224">
    <property type="entry name" value="BETA-1,4-MANNOSYL-GLYCOPROTEIN BETA-1,4-N-ACETYLGLUCOSAMINYL-TRANSFERASE"/>
    <property type="match status" value="1"/>
</dbReference>
<dbReference type="Proteomes" id="UP000193920">
    <property type="component" value="Unassembled WGS sequence"/>
</dbReference>
<keyword evidence="1" id="KW-0472">Membrane</keyword>
<sequence>MVNSEDQEYLLIEDNSKNKRFKIKRHTKKLKILIFSLLTVIAISIPFFLHKNDDNSQEEIKLVYIKGYSRKDKYGLELNSNILDGIYCVGFDNDPDKLVEDWKLYNPPCPYLHPVHYPDSILNPKCDDISVQLINYENEDGGLPYSIHLKSISEQLKKWKKFEKKNGDNPFYGQKKVNELVDDKYYPFDYGYNGKDTSDIDDDEYYKNVVNSRMDEVPDPRRRRLFSFILFNSEYDLLDLYLSEYYEIFDYFVIYESNMTFTGTPKPLYFTRALLETDRYDKFKDKLIPLPMKIEVNEDNGRGYAFPREHVARRLVVAEGLRSVQARHGDIFMHGDLDEMVKPHVIARLKKCGGWEHLQAGIGGGPKSFKNDDVETYFKNENLVSINEHGQYSVDYQKDLSIGFQSWFYEYSFNIIQNKKAGTIYHPNIALFDAKRSLGQIPDRVNRKPVTNKTKRREYEDPLLDPNFNPYQGYMYTNNTNDHHTGKGFLGEFVRFESSRTFDQMKQRGQPAFWNAAWHLSSFLPTIEHIYNKVSSYSHLNDYHIQGEEAIKKDIIQRIKNHQYIFGATTKYDDNIPILPKNYTKGYEYNFSKKYWDDNLKNNGDNIDFINFIDVLNHEIPNHIWQNPICYSYMIDRDYGMEKKIWWQVIPREQWKYVRFEELNKTLLNELIPPLLSEDFRREMIEEMKNKD</sequence>
<reference evidence="2 3" key="1">
    <citation type="submission" date="2016-08" db="EMBL/GenBank/DDBJ databases">
        <title>A Parts List for Fungal Cellulosomes Revealed by Comparative Genomics.</title>
        <authorList>
            <consortium name="DOE Joint Genome Institute"/>
            <person name="Haitjema C.H."/>
            <person name="Gilmore S.P."/>
            <person name="Henske J.K."/>
            <person name="Solomon K.V."/>
            <person name="De Groot R."/>
            <person name="Kuo A."/>
            <person name="Mondo S.J."/>
            <person name="Salamov A.A."/>
            <person name="Labutti K."/>
            <person name="Zhao Z."/>
            <person name="Chiniquy J."/>
            <person name="Barry K."/>
            <person name="Brewer H.M."/>
            <person name="Purvine S.O."/>
            <person name="Wright A.T."/>
            <person name="Boxma B."/>
            <person name="Van Alen T."/>
            <person name="Hackstein J.H."/>
            <person name="Baker S.E."/>
            <person name="Grigoriev I.V."/>
            <person name="O'Malley M.A."/>
        </authorList>
    </citation>
    <scope>NUCLEOTIDE SEQUENCE [LARGE SCALE GENOMIC DNA]</scope>
    <source>
        <strain evidence="2 3">G1</strain>
    </source>
</reference>
<feature type="transmembrane region" description="Helical" evidence="1">
    <location>
        <begin position="30"/>
        <end position="49"/>
    </location>
</feature>
<keyword evidence="1" id="KW-0812">Transmembrane</keyword>
<dbReference type="GO" id="GO:0006044">
    <property type="term" value="P:N-acetylglucosamine metabolic process"/>
    <property type="evidence" value="ECO:0007669"/>
    <property type="project" value="TreeGrafter"/>
</dbReference>
<evidence type="ECO:0000313" key="2">
    <source>
        <dbReference type="EMBL" id="ORY53368.1"/>
    </source>
</evidence>
<dbReference type="OrthoDB" id="6474464at2759"/>
<dbReference type="GO" id="GO:0016020">
    <property type="term" value="C:membrane"/>
    <property type="evidence" value="ECO:0007669"/>
    <property type="project" value="InterPro"/>
</dbReference>
<dbReference type="EMBL" id="MCOG01000091">
    <property type="protein sequence ID" value="ORY53368.1"/>
    <property type="molecule type" value="Genomic_DNA"/>
</dbReference>
<dbReference type="AlphaFoldDB" id="A0A1Y2D250"/>
<name>A0A1Y2D250_9FUNG</name>
<dbReference type="Pfam" id="PF04724">
    <property type="entry name" value="Glyco_transf_17"/>
    <property type="match status" value="1"/>
</dbReference>
<dbReference type="STRING" id="1754190.A0A1Y2D250"/>
<keyword evidence="1" id="KW-1133">Transmembrane helix</keyword>
<comment type="caution">
    <text evidence="2">The sequence shown here is derived from an EMBL/GenBank/DDBJ whole genome shotgun (WGS) entry which is preliminary data.</text>
</comment>
<organism evidence="2 3">
    <name type="scientific">Neocallimastix californiae</name>
    <dbReference type="NCBI Taxonomy" id="1754190"/>
    <lineage>
        <taxon>Eukaryota</taxon>
        <taxon>Fungi</taxon>
        <taxon>Fungi incertae sedis</taxon>
        <taxon>Chytridiomycota</taxon>
        <taxon>Chytridiomycota incertae sedis</taxon>
        <taxon>Neocallimastigomycetes</taxon>
        <taxon>Neocallimastigales</taxon>
        <taxon>Neocallimastigaceae</taxon>
        <taxon>Neocallimastix</taxon>
    </lineage>
</organism>
<evidence type="ECO:0000313" key="3">
    <source>
        <dbReference type="Proteomes" id="UP000193920"/>
    </source>
</evidence>